<reference evidence="1 2" key="1">
    <citation type="submission" date="2019-04" db="EMBL/GenBank/DDBJ databases">
        <authorList>
            <person name="Feng G."/>
            <person name="Zhang J."/>
            <person name="Zhu H."/>
        </authorList>
    </citation>
    <scope>NUCLEOTIDE SEQUENCE [LARGE SCALE GENOMIC DNA]</scope>
    <source>
        <strain evidence="1 2">92R-1</strain>
    </source>
</reference>
<organism evidence="1 2">
    <name type="scientific">Hymenobacter fodinae</name>
    <dbReference type="NCBI Taxonomy" id="2510796"/>
    <lineage>
        <taxon>Bacteria</taxon>
        <taxon>Pseudomonadati</taxon>
        <taxon>Bacteroidota</taxon>
        <taxon>Cytophagia</taxon>
        <taxon>Cytophagales</taxon>
        <taxon>Hymenobacteraceae</taxon>
        <taxon>Hymenobacter</taxon>
    </lineage>
</organism>
<dbReference type="RefSeq" id="WP_135433099.1">
    <property type="nucleotide sequence ID" value="NZ_SRLA01000002.1"/>
</dbReference>
<comment type="caution">
    <text evidence="1">The sequence shown here is derived from an EMBL/GenBank/DDBJ whole genome shotgun (WGS) entry which is preliminary data.</text>
</comment>
<evidence type="ECO:0000313" key="2">
    <source>
        <dbReference type="Proteomes" id="UP000298337"/>
    </source>
</evidence>
<name>A0A4Z0P721_9BACT</name>
<dbReference type="Proteomes" id="UP000298337">
    <property type="component" value="Unassembled WGS sequence"/>
</dbReference>
<dbReference type="AlphaFoldDB" id="A0A4Z0P721"/>
<evidence type="ECO:0000313" key="1">
    <source>
        <dbReference type="EMBL" id="TGE07738.1"/>
    </source>
</evidence>
<proteinExistence type="predicted"/>
<keyword evidence="2" id="KW-1185">Reference proteome</keyword>
<sequence>MAFTKEQEALQTAHFNHQKAIGALQGAETLHHALMATGVLAGTVYDLSRKTIQELHDAREKAMVELQVAKACAYQPKDKTPLSEGYQFQRAFGEPATAQPTA</sequence>
<dbReference type="EMBL" id="SRLA01000002">
    <property type="protein sequence ID" value="TGE07738.1"/>
    <property type="molecule type" value="Genomic_DNA"/>
</dbReference>
<accession>A0A4Z0P721</accession>
<gene>
    <name evidence="1" type="ORF">EU556_08265</name>
</gene>
<protein>
    <submittedName>
        <fullName evidence="1">Uncharacterized protein</fullName>
    </submittedName>
</protein>